<dbReference type="HOGENOM" id="CLU_098917_1_0_10"/>
<evidence type="ECO:0000259" key="6">
    <source>
        <dbReference type="Pfam" id="PF00924"/>
    </source>
</evidence>
<feature type="transmembrane region" description="Helical" evidence="5">
    <location>
        <begin position="77"/>
        <end position="108"/>
    </location>
</feature>
<feature type="transmembrane region" description="Helical" evidence="5">
    <location>
        <begin position="51"/>
        <end position="71"/>
    </location>
</feature>
<dbReference type="SUPFAM" id="SSF50182">
    <property type="entry name" value="Sm-like ribonucleoproteins"/>
    <property type="match status" value="1"/>
</dbReference>
<dbReference type="Gene3D" id="2.30.30.60">
    <property type="match status" value="1"/>
</dbReference>
<dbReference type="Proteomes" id="UP000007435">
    <property type="component" value="Chromosome"/>
</dbReference>
<dbReference type="AlphaFoldDB" id="E4RV67"/>
<feature type="domain" description="Mechanosensitive ion channel MscS" evidence="6">
    <location>
        <begin position="96"/>
        <end position="159"/>
    </location>
</feature>
<dbReference type="InterPro" id="IPR045275">
    <property type="entry name" value="MscS_archaea/bacteria_type"/>
</dbReference>
<comment type="subcellular location">
    <subcellularLocation>
        <location evidence="1">Membrane</location>
    </subcellularLocation>
</comment>
<reference key="1">
    <citation type="submission" date="2010-11" db="EMBL/GenBank/DDBJ databases">
        <title>The complete genome of Leadbetterella byssophila DSM 17132.</title>
        <authorList>
            <consortium name="US DOE Joint Genome Institute (JGI-PGF)"/>
            <person name="Lucas S."/>
            <person name="Copeland A."/>
            <person name="Lapidus A."/>
            <person name="Glavina del Rio T."/>
            <person name="Dalin E."/>
            <person name="Tice H."/>
            <person name="Bruce D."/>
            <person name="Goodwin L."/>
            <person name="Pitluck S."/>
            <person name="Kyrpides N."/>
            <person name="Mavromatis K."/>
            <person name="Ivanova N."/>
            <person name="Teshima H."/>
            <person name="Brettin T."/>
            <person name="Detter J.C."/>
            <person name="Han C."/>
            <person name="Tapia R."/>
            <person name="Land M."/>
            <person name="Hauser L."/>
            <person name="Markowitz V."/>
            <person name="Cheng J.-F."/>
            <person name="Hugenholtz P."/>
            <person name="Woyke T."/>
            <person name="Wu D."/>
            <person name="Tindall B."/>
            <person name="Pomrenke H.G."/>
            <person name="Brambilla E."/>
            <person name="Klenk H.-P."/>
            <person name="Eisen J.A."/>
        </authorList>
    </citation>
    <scope>NUCLEOTIDE SEQUENCE [LARGE SCALE GENOMIC DNA]</scope>
    <source>
        <strain>DSM 17132</strain>
    </source>
</reference>
<gene>
    <name evidence="7" type="ordered locus">Lbys_3144</name>
</gene>
<keyword evidence="4 5" id="KW-0472">Membrane</keyword>
<protein>
    <submittedName>
        <fullName evidence="7">MscS Mechanosensitive ion channel</fullName>
    </submittedName>
</protein>
<dbReference type="eggNOG" id="COG0668">
    <property type="taxonomic scope" value="Bacteria"/>
</dbReference>
<dbReference type="GO" id="GO:0008381">
    <property type="term" value="F:mechanosensitive monoatomic ion channel activity"/>
    <property type="evidence" value="ECO:0007669"/>
    <property type="project" value="InterPro"/>
</dbReference>
<dbReference type="InterPro" id="IPR006685">
    <property type="entry name" value="MscS_channel_2nd"/>
</dbReference>
<dbReference type="PANTHER" id="PTHR30221:SF8">
    <property type="entry name" value="SMALL-CONDUCTANCE MECHANOSENSITIVE CHANNEL"/>
    <property type="match status" value="1"/>
</dbReference>
<evidence type="ECO:0000256" key="5">
    <source>
        <dbReference type="SAM" id="Phobius"/>
    </source>
</evidence>
<dbReference type="RefSeq" id="WP_013409832.1">
    <property type="nucleotide sequence ID" value="NC_014655.1"/>
</dbReference>
<evidence type="ECO:0000313" key="7">
    <source>
        <dbReference type="EMBL" id="ADQ18805.1"/>
    </source>
</evidence>
<dbReference type="KEGG" id="lby:Lbys_3144"/>
<evidence type="ECO:0000256" key="2">
    <source>
        <dbReference type="ARBA" id="ARBA00022692"/>
    </source>
</evidence>
<evidence type="ECO:0000256" key="1">
    <source>
        <dbReference type="ARBA" id="ARBA00004370"/>
    </source>
</evidence>
<dbReference type="EMBL" id="CP002305">
    <property type="protein sequence ID" value="ADQ18805.1"/>
    <property type="molecule type" value="Genomic_DNA"/>
</dbReference>
<keyword evidence="8" id="KW-1185">Reference proteome</keyword>
<dbReference type="InterPro" id="IPR010920">
    <property type="entry name" value="LSM_dom_sf"/>
</dbReference>
<dbReference type="GO" id="GO:0016020">
    <property type="term" value="C:membrane"/>
    <property type="evidence" value="ECO:0007669"/>
    <property type="project" value="UniProtKB-SubCell"/>
</dbReference>
<evidence type="ECO:0000256" key="3">
    <source>
        <dbReference type="ARBA" id="ARBA00022989"/>
    </source>
</evidence>
<sequence length="167" mass="19034">MKTEDIYLKVVITVIAIIILLGLREFSRIMIRNHANKYELDNSQRVYANKFFNFAFAIILFIVLGIVWDISVKGLSVYFASVFAVAGVALFAQWSIISNITASIILFFNSPFKIGSRIRIMDKDDSVEGKVHDITFFNIHIETDEGIIISYPNNLALQRPIVLMQNK</sequence>
<accession>E4RV67</accession>
<keyword evidence="2 5" id="KW-0812">Transmembrane</keyword>
<evidence type="ECO:0000256" key="4">
    <source>
        <dbReference type="ARBA" id="ARBA00023136"/>
    </source>
</evidence>
<organism evidence="7 8">
    <name type="scientific">Leadbetterella byssophila (strain DSM 17132 / JCM 16389 / KACC 11308 / NBRC 106382 / 4M15)</name>
    <dbReference type="NCBI Taxonomy" id="649349"/>
    <lineage>
        <taxon>Bacteria</taxon>
        <taxon>Pseudomonadati</taxon>
        <taxon>Bacteroidota</taxon>
        <taxon>Cytophagia</taxon>
        <taxon>Cytophagales</taxon>
        <taxon>Leadbetterellaceae</taxon>
        <taxon>Leadbetterella</taxon>
    </lineage>
</organism>
<dbReference type="InterPro" id="IPR023408">
    <property type="entry name" value="MscS_beta-dom_sf"/>
</dbReference>
<reference evidence="7 8" key="2">
    <citation type="journal article" date="2011" name="Stand. Genomic Sci.">
        <title>Complete genome sequence of Leadbetterella byssophila type strain (4M15).</title>
        <authorList>
            <person name="Abt B."/>
            <person name="Teshima H."/>
            <person name="Lucas S."/>
            <person name="Lapidus A."/>
            <person name="Del Rio T.G."/>
            <person name="Nolan M."/>
            <person name="Tice H."/>
            <person name="Cheng J.F."/>
            <person name="Pitluck S."/>
            <person name="Liolios K."/>
            <person name="Pagani I."/>
            <person name="Ivanova N."/>
            <person name="Mavromatis K."/>
            <person name="Pati A."/>
            <person name="Tapia R."/>
            <person name="Han C."/>
            <person name="Goodwin L."/>
            <person name="Chen A."/>
            <person name="Palaniappan K."/>
            <person name="Land M."/>
            <person name="Hauser L."/>
            <person name="Chang Y.J."/>
            <person name="Jeffries C.D."/>
            <person name="Rohde M."/>
            <person name="Goker M."/>
            <person name="Tindall B.J."/>
            <person name="Detter J.C."/>
            <person name="Woyke T."/>
            <person name="Bristow J."/>
            <person name="Eisen J.A."/>
            <person name="Markowitz V."/>
            <person name="Hugenholtz P."/>
            <person name="Klenk H.P."/>
            <person name="Kyrpides N.C."/>
        </authorList>
    </citation>
    <scope>NUCLEOTIDE SEQUENCE [LARGE SCALE GENOMIC DNA]</scope>
    <source>
        <strain evidence="8">DSM 17132 / JCM 16389 / KACC 11308 / NBRC 106382 / 4M15</strain>
    </source>
</reference>
<dbReference type="OrthoDB" id="5705501at2"/>
<keyword evidence="3 5" id="KW-1133">Transmembrane helix</keyword>
<dbReference type="STRING" id="649349.Lbys_3144"/>
<proteinExistence type="predicted"/>
<feature type="transmembrane region" description="Helical" evidence="5">
    <location>
        <begin position="6"/>
        <end position="23"/>
    </location>
</feature>
<dbReference type="PANTHER" id="PTHR30221">
    <property type="entry name" value="SMALL-CONDUCTANCE MECHANOSENSITIVE CHANNEL"/>
    <property type="match status" value="1"/>
</dbReference>
<evidence type="ECO:0000313" key="8">
    <source>
        <dbReference type="Proteomes" id="UP000007435"/>
    </source>
</evidence>
<dbReference type="Pfam" id="PF00924">
    <property type="entry name" value="MS_channel_2nd"/>
    <property type="match status" value="1"/>
</dbReference>
<name>E4RV67_LEAB4</name>